<dbReference type="SUPFAM" id="SSF158472">
    <property type="entry name" value="HAMP domain-like"/>
    <property type="match status" value="1"/>
</dbReference>
<keyword evidence="8" id="KW-0547">Nucleotide-binding</keyword>
<dbReference type="InterPro" id="IPR036890">
    <property type="entry name" value="HATPase_C_sf"/>
</dbReference>
<keyword evidence="13 15" id="KW-0472">Membrane</keyword>
<name>A0A7W1X7S3_9BACL</name>
<evidence type="ECO:0000256" key="3">
    <source>
        <dbReference type="ARBA" id="ARBA00012438"/>
    </source>
</evidence>
<keyword evidence="4" id="KW-1003">Cell membrane</keyword>
<dbReference type="PANTHER" id="PTHR45436">
    <property type="entry name" value="SENSOR HISTIDINE KINASE YKOH"/>
    <property type="match status" value="1"/>
</dbReference>
<evidence type="ECO:0000256" key="1">
    <source>
        <dbReference type="ARBA" id="ARBA00000085"/>
    </source>
</evidence>
<evidence type="ECO:0000256" key="7">
    <source>
        <dbReference type="ARBA" id="ARBA00022692"/>
    </source>
</evidence>
<feature type="domain" description="HAMP" evidence="17">
    <location>
        <begin position="81"/>
        <end position="133"/>
    </location>
</feature>
<reference evidence="18 19" key="1">
    <citation type="submission" date="2020-07" db="EMBL/GenBank/DDBJ databases">
        <authorList>
            <person name="Feng H."/>
        </authorList>
    </citation>
    <scope>NUCLEOTIDE SEQUENCE [LARGE SCALE GENOMIC DNA]</scope>
    <source>
        <strain evidence="19">s-11</strain>
    </source>
</reference>
<dbReference type="GO" id="GO:0000155">
    <property type="term" value="F:phosphorelay sensor kinase activity"/>
    <property type="evidence" value="ECO:0007669"/>
    <property type="project" value="InterPro"/>
</dbReference>
<feature type="transmembrane region" description="Helical" evidence="15">
    <location>
        <begin position="7"/>
        <end position="26"/>
    </location>
</feature>
<feature type="transmembrane region" description="Helical" evidence="15">
    <location>
        <begin position="62"/>
        <end position="80"/>
    </location>
</feature>
<protein>
    <recommendedName>
        <fullName evidence="3">histidine kinase</fullName>
        <ecNumber evidence="3">2.7.13.3</ecNumber>
    </recommendedName>
</protein>
<comment type="caution">
    <text evidence="18">The sequence shown here is derived from an EMBL/GenBank/DDBJ whole genome shotgun (WGS) entry which is preliminary data.</text>
</comment>
<dbReference type="InterPro" id="IPR050428">
    <property type="entry name" value="TCS_sensor_his_kinase"/>
</dbReference>
<sequence length="352" mass="39793">MKRRLTGAFIGVACGMIGLAILFLLLEIRYHFSMYLREYPELDPGTVLLVYHLQQALVQSTLWTMIGTIALAVMISLYLAKRISAPLIKMKEVAERMKQGKWTSRIAVSGNDELAELGQALNHLTEELQKQEAFRKNLTADLAHELRTPLATLKSHMEAFEDGIWSPTPERLHACYEEIERLIHLVGDLEQLQGLDSPQFKLNRQPENLVEIIRQFLQTMETPFVQKKVNLKFAGEEAVVVPVDRYRFTQILFNLLSNALDFTPPEGTVTVRVTNREEQAIVVVEDTGMGIPAEEIPKVFERFYRGDRAGGRRKGTGIGLTIVKKLVEAHQGEICIESEEGRGTRVVLSLPK</sequence>
<dbReference type="EC" id="2.7.13.3" evidence="3"/>
<evidence type="ECO:0000256" key="9">
    <source>
        <dbReference type="ARBA" id="ARBA00022777"/>
    </source>
</evidence>
<dbReference type="SUPFAM" id="SSF55874">
    <property type="entry name" value="ATPase domain of HSP90 chaperone/DNA topoisomerase II/histidine kinase"/>
    <property type="match status" value="1"/>
</dbReference>
<dbReference type="InterPro" id="IPR004358">
    <property type="entry name" value="Sig_transdc_His_kin-like_C"/>
</dbReference>
<dbReference type="CDD" id="cd06225">
    <property type="entry name" value="HAMP"/>
    <property type="match status" value="1"/>
</dbReference>
<dbReference type="PANTHER" id="PTHR45436:SF5">
    <property type="entry name" value="SENSOR HISTIDINE KINASE TRCS"/>
    <property type="match status" value="1"/>
</dbReference>
<dbReference type="PROSITE" id="PS50885">
    <property type="entry name" value="HAMP"/>
    <property type="match status" value="1"/>
</dbReference>
<evidence type="ECO:0000256" key="6">
    <source>
        <dbReference type="ARBA" id="ARBA00022679"/>
    </source>
</evidence>
<feature type="domain" description="Histidine kinase" evidence="16">
    <location>
        <begin position="141"/>
        <end position="352"/>
    </location>
</feature>
<evidence type="ECO:0000256" key="14">
    <source>
        <dbReference type="SAM" id="Coils"/>
    </source>
</evidence>
<keyword evidence="5" id="KW-0597">Phosphoprotein</keyword>
<dbReference type="PRINTS" id="PR00344">
    <property type="entry name" value="BCTRLSENSOR"/>
</dbReference>
<dbReference type="SMART" id="SM00304">
    <property type="entry name" value="HAMP"/>
    <property type="match status" value="1"/>
</dbReference>
<evidence type="ECO:0000313" key="18">
    <source>
        <dbReference type="EMBL" id="MBA4541668.1"/>
    </source>
</evidence>
<dbReference type="Pfam" id="PF00512">
    <property type="entry name" value="HisKA"/>
    <property type="match status" value="1"/>
</dbReference>
<dbReference type="Proteomes" id="UP000530514">
    <property type="component" value="Unassembled WGS sequence"/>
</dbReference>
<keyword evidence="6" id="KW-0808">Transferase</keyword>
<keyword evidence="10" id="KW-0067">ATP-binding</keyword>
<keyword evidence="19" id="KW-1185">Reference proteome</keyword>
<evidence type="ECO:0000259" key="17">
    <source>
        <dbReference type="PROSITE" id="PS50885"/>
    </source>
</evidence>
<gene>
    <name evidence="18" type="ORF">H1164_01950</name>
</gene>
<dbReference type="Gene3D" id="6.10.340.10">
    <property type="match status" value="1"/>
</dbReference>
<evidence type="ECO:0000256" key="8">
    <source>
        <dbReference type="ARBA" id="ARBA00022741"/>
    </source>
</evidence>
<dbReference type="InterPro" id="IPR003661">
    <property type="entry name" value="HisK_dim/P_dom"/>
</dbReference>
<evidence type="ECO:0000256" key="11">
    <source>
        <dbReference type="ARBA" id="ARBA00022989"/>
    </source>
</evidence>
<keyword evidence="11 15" id="KW-1133">Transmembrane helix</keyword>
<keyword evidence="12" id="KW-0902">Two-component regulatory system</keyword>
<dbReference type="InterPro" id="IPR003594">
    <property type="entry name" value="HATPase_dom"/>
</dbReference>
<dbReference type="Gene3D" id="3.30.565.10">
    <property type="entry name" value="Histidine kinase-like ATPase, C-terminal domain"/>
    <property type="match status" value="1"/>
</dbReference>
<evidence type="ECO:0000256" key="5">
    <source>
        <dbReference type="ARBA" id="ARBA00022553"/>
    </source>
</evidence>
<dbReference type="SUPFAM" id="SSF47384">
    <property type="entry name" value="Homodimeric domain of signal transducing histidine kinase"/>
    <property type="match status" value="1"/>
</dbReference>
<evidence type="ECO:0000256" key="2">
    <source>
        <dbReference type="ARBA" id="ARBA00004651"/>
    </source>
</evidence>
<proteinExistence type="predicted"/>
<dbReference type="GO" id="GO:0005886">
    <property type="term" value="C:plasma membrane"/>
    <property type="evidence" value="ECO:0007669"/>
    <property type="project" value="UniProtKB-SubCell"/>
</dbReference>
<comment type="catalytic activity">
    <reaction evidence="1">
        <text>ATP + protein L-histidine = ADP + protein N-phospho-L-histidine.</text>
        <dbReference type="EC" id="2.7.13.3"/>
    </reaction>
</comment>
<evidence type="ECO:0000256" key="12">
    <source>
        <dbReference type="ARBA" id="ARBA00023012"/>
    </source>
</evidence>
<keyword evidence="9 18" id="KW-0418">Kinase</keyword>
<organism evidence="18 19">
    <name type="scientific">Thermoactinomyces daqus</name>
    <dbReference type="NCBI Taxonomy" id="1329516"/>
    <lineage>
        <taxon>Bacteria</taxon>
        <taxon>Bacillati</taxon>
        <taxon>Bacillota</taxon>
        <taxon>Bacilli</taxon>
        <taxon>Bacillales</taxon>
        <taxon>Thermoactinomycetaceae</taxon>
        <taxon>Thermoactinomyces</taxon>
    </lineage>
</organism>
<dbReference type="Pfam" id="PF00672">
    <property type="entry name" value="HAMP"/>
    <property type="match status" value="1"/>
</dbReference>
<evidence type="ECO:0000259" key="16">
    <source>
        <dbReference type="PROSITE" id="PS50109"/>
    </source>
</evidence>
<dbReference type="EMBL" id="JACEIP010000002">
    <property type="protein sequence ID" value="MBA4541668.1"/>
    <property type="molecule type" value="Genomic_DNA"/>
</dbReference>
<dbReference type="CDD" id="cd00082">
    <property type="entry name" value="HisKA"/>
    <property type="match status" value="1"/>
</dbReference>
<dbReference type="InterPro" id="IPR036097">
    <property type="entry name" value="HisK_dim/P_sf"/>
</dbReference>
<evidence type="ECO:0000313" key="19">
    <source>
        <dbReference type="Proteomes" id="UP000530514"/>
    </source>
</evidence>
<evidence type="ECO:0000256" key="15">
    <source>
        <dbReference type="SAM" id="Phobius"/>
    </source>
</evidence>
<dbReference type="RefSeq" id="WP_033101046.1">
    <property type="nucleotide sequence ID" value="NZ_JACEIP010000002.1"/>
</dbReference>
<evidence type="ECO:0000256" key="4">
    <source>
        <dbReference type="ARBA" id="ARBA00022475"/>
    </source>
</evidence>
<dbReference type="OrthoDB" id="9813151at2"/>
<evidence type="ECO:0000256" key="10">
    <source>
        <dbReference type="ARBA" id="ARBA00022840"/>
    </source>
</evidence>
<evidence type="ECO:0000256" key="13">
    <source>
        <dbReference type="ARBA" id="ARBA00023136"/>
    </source>
</evidence>
<feature type="coiled-coil region" evidence="14">
    <location>
        <begin position="114"/>
        <end position="141"/>
    </location>
</feature>
<dbReference type="GO" id="GO:0005524">
    <property type="term" value="F:ATP binding"/>
    <property type="evidence" value="ECO:0007669"/>
    <property type="project" value="UniProtKB-KW"/>
</dbReference>
<keyword evidence="7 15" id="KW-0812">Transmembrane</keyword>
<dbReference type="Gene3D" id="1.10.287.130">
    <property type="match status" value="1"/>
</dbReference>
<dbReference type="CDD" id="cd00075">
    <property type="entry name" value="HATPase"/>
    <property type="match status" value="1"/>
</dbReference>
<dbReference type="SMART" id="SM00387">
    <property type="entry name" value="HATPase_c"/>
    <property type="match status" value="1"/>
</dbReference>
<dbReference type="AlphaFoldDB" id="A0A7W1X7S3"/>
<dbReference type="Pfam" id="PF02518">
    <property type="entry name" value="HATPase_c"/>
    <property type="match status" value="1"/>
</dbReference>
<dbReference type="SMART" id="SM00388">
    <property type="entry name" value="HisKA"/>
    <property type="match status" value="1"/>
</dbReference>
<dbReference type="FunFam" id="3.30.565.10:FF:000037">
    <property type="entry name" value="Hybrid sensor histidine kinase/response regulator"/>
    <property type="match status" value="1"/>
</dbReference>
<dbReference type="InterPro" id="IPR005467">
    <property type="entry name" value="His_kinase_dom"/>
</dbReference>
<comment type="subcellular location">
    <subcellularLocation>
        <location evidence="2">Cell membrane</location>
        <topology evidence="2">Multi-pass membrane protein</topology>
    </subcellularLocation>
</comment>
<dbReference type="PROSITE" id="PS50109">
    <property type="entry name" value="HIS_KIN"/>
    <property type="match status" value="1"/>
</dbReference>
<dbReference type="InterPro" id="IPR003660">
    <property type="entry name" value="HAMP_dom"/>
</dbReference>
<keyword evidence="14" id="KW-0175">Coiled coil</keyword>
<accession>A0A7W1X7S3</accession>